<dbReference type="GO" id="GO:0005524">
    <property type="term" value="F:ATP binding"/>
    <property type="evidence" value="ECO:0007669"/>
    <property type="project" value="UniProtKB-UniRule"/>
</dbReference>
<keyword evidence="12" id="KW-1185">Reference proteome</keyword>
<dbReference type="GO" id="GO:0002949">
    <property type="term" value="P:tRNA threonylcarbamoyladenosine modification"/>
    <property type="evidence" value="ECO:0007669"/>
    <property type="project" value="UniProtKB-UniRule"/>
</dbReference>
<dbReference type="NCBIfam" id="TIGR00057">
    <property type="entry name" value="L-threonylcarbamoyladenylate synthase"/>
    <property type="match status" value="1"/>
</dbReference>
<dbReference type="Proteomes" id="UP000660708">
    <property type="component" value="Unassembled WGS sequence"/>
</dbReference>
<comment type="subcellular location">
    <subcellularLocation>
        <location evidence="1 9">Cytoplasm</location>
    </subcellularLocation>
</comment>
<evidence type="ECO:0000256" key="5">
    <source>
        <dbReference type="ARBA" id="ARBA00022695"/>
    </source>
</evidence>
<dbReference type="GO" id="GO:0061710">
    <property type="term" value="F:L-threonylcarbamoyladenylate synthase"/>
    <property type="evidence" value="ECO:0007669"/>
    <property type="project" value="UniProtKB-EC"/>
</dbReference>
<comment type="similarity">
    <text evidence="9">Belongs to the SUA5 family. TsaC subfamily.</text>
</comment>
<gene>
    <name evidence="9 11" type="primary">tsaC</name>
    <name evidence="11" type="ORF">PPEP_a4074</name>
</gene>
<comment type="catalytic activity">
    <reaction evidence="8 9">
        <text>L-threonine + hydrogencarbonate + ATP = L-threonylcarbamoyladenylate + diphosphate + H2O</text>
        <dbReference type="Rhea" id="RHEA:36407"/>
        <dbReference type="ChEBI" id="CHEBI:15377"/>
        <dbReference type="ChEBI" id="CHEBI:17544"/>
        <dbReference type="ChEBI" id="CHEBI:30616"/>
        <dbReference type="ChEBI" id="CHEBI:33019"/>
        <dbReference type="ChEBI" id="CHEBI:57926"/>
        <dbReference type="ChEBI" id="CHEBI:73682"/>
        <dbReference type="EC" id="2.7.7.87"/>
    </reaction>
</comment>
<proteinExistence type="inferred from homology"/>
<dbReference type="EMBL" id="AQHF01000016">
    <property type="protein sequence ID" value="MBE0344564.1"/>
    <property type="molecule type" value="Genomic_DNA"/>
</dbReference>
<dbReference type="InterPro" id="IPR023535">
    <property type="entry name" value="TC-AMP_synthase"/>
</dbReference>
<evidence type="ECO:0000256" key="1">
    <source>
        <dbReference type="ARBA" id="ARBA00004496"/>
    </source>
</evidence>
<keyword evidence="2 9" id="KW-0963">Cytoplasm</keyword>
<evidence type="ECO:0000313" key="11">
    <source>
        <dbReference type="EMBL" id="MBE0344564.1"/>
    </source>
</evidence>
<dbReference type="InterPro" id="IPR050156">
    <property type="entry name" value="TC-AMP_synthase_SUA5"/>
</dbReference>
<comment type="caution">
    <text evidence="11">The sequence shown here is derived from an EMBL/GenBank/DDBJ whole genome shotgun (WGS) entry which is preliminary data.</text>
</comment>
<dbReference type="PROSITE" id="PS51163">
    <property type="entry name" value="YRDC"/>
    <property type="match status" value="1"/>
</dbReference>
<evidence type="ECO:0000256" key="2">
    <source>
        <dbReference type="ARBA" id="ARBA00022490"/>
    </source>
</evidence>
<evidence type="ECO:0000256" key="7">
    <source>
        <dbReference type="ARBA" id="ARBA00022840"/>
    </source>
</evidence>
<feature type="domain" description="YrdC-like" evidence="10">
    <location>
        <begin position="22"/>
        <end position="205"/>
    </location>
</feature>
<evidence type="ECO:0000313" key="12">
    <source>
        <dbReference type="Proteomes" id="UP000660708"/>
    </source>
</evidence>
<protein>
    <recommendedName>
        <fullName evidence="9">Threonylcarbamoyl-AMP synthase</fullName>
        <shortName evidence="9">TC-AMP synthase</shortName>
        <ecNumber evidence="9">2.7.7.87</ecNumber>
    </recommendedName>
    <alternativeName>
        <fullName evidence="9">L-threonylcarbamoyladenylate synthase</fullName>
    </alternativeName>
    <alternativeName>
        <fullName evidence="9">t(6)A37 threonylcarbamoyladenosine biosynthesis protein TsaC</fullName>
    </alternativeName>
    <alternativeName>
        <fullName evidence="9">tRNA threonylcarbamoyladenosine biosynthesis protein TsaC</fullName>
    </alternativeName>
</protein>
<evidence type="ECO:0000256" key="6">
    <source>
        <dbReference type="ARBA" id="ARBA00022741"/>
    </source>
</evidence>
<dbReference type="InterPro" id="IPR017945">
    <property type="entry name" value="DHBP_synth_RibB-like_a/b_dom"/>
</dbReference>
<accession>A0A8I0MSP9</accession>
<dbReference type="FunFam" id="3.90.870.10:FF:000004">
    <property type="entry name" value="Threonylcarbamoyl-AMP synthase"/>
    <property type="match status" value="1"/>
</dbReference>
<dbReference type="HAMAP" id="MF_01852">
    <property type="entry name" value="TsaC"/>
    <property type="match status" value="1"/>
</dbReference>
<dbReference type="InterPro" id="IPR006070">
    <property type="entry name" value="Sua5-like_dom"/>
</dbReference>
<name>A0A8I0MSP9_9GAMM</name>
<dbReference type="Gene3D" id="3.90.870.10">
    <property type="entry name" value="DHBP synthase"/>
    <property type="match status" value="1"/>
</dbReference>
<evidence type="ECO:0000256" key="9">
    <source>
        <dbReference type="HAMAP-Rule" id="MF_01852"/>
    </source>
</evidence>
<sequence length="205" mass="22020">MPAEVMSIDSGNTVKNDDKAEASIITSPESALQAGEVICYPTEAIFGLGCDPDNEEAVAKLLEIKSRPIAKGLILIADNYGQCLAYVDDNKIPMDKRAEIFSAWPGAITWLLPAKPETPHWLTGGHDTIAVRVTDHPIVKQICQRFGKPIVSTSANITGETPVASLLHARNQFGNQIGYYVDGELGTNRSPSVIKHAITGAVIRG</sequence>
<organism evidence="11 12">
    <name type="scientific">Pseudoalteromonas peptidolytica F12-50-A1</name>
    <dbReference type="NCBI Taxonomy" id="1315280"/>
    <lineage>
        <taxon>Bacteria</taxon>
        <taxon>Pseudomonadati</taxon>
        <taxon>Pseudomonadota</taxon>
        <taxon>Gammaproteobacteria</taxon>
        <taxon>Alteromonadales</taxon>
        <taxon>Pseudoalteromonadaceae</taxon>
        <taxon>Pseudoalteromonas</taxon>
    </lineage>
</organism>
<dbReference type="GO" id="GO:0000049">
    <property type="term" value="F:tRNA binding"/>
    <property type="evidence" value="ECO:0007669"/>
    <property type="project" value="TreeGrafter"/>
</dbReference>
<evidence type="ECO:0000256" key="4">
    <source>
        <dbReference type="ARBA" id="ARBA00022694"/>
    </source>
</evidence>
<dbReference type="Pfam" id="PF01300">
    <property type="entry name" value="Sua5_yciO_yrdC"/>
    <property type="match status" value="1"/>
</dbReference>
<reference evidence="11 12" key="1">
    <citation type="submission" date="2015-06" db="EMBL/GenBank/DDBJ databases">
        <title>Genome sequence of Pseudoalteromonas peptidolytica.</title>
        <authorList>
            <person name="Xie B.-B."/>
            <person name="Rong J.-C."/>
            <person name="Qin Q.-L."/>
            <person name="Zhang Y.-Z."/>
        </authorList>
    </citation>
    <scope>NUCLEOTIDE SEQUENCE [LARGE SCALE GENOMIC DNA]</scope>
    <source>
        <strain evidence="11 12">F12-50-A1</strain>
    </source>
</reference>
<dbReference type="GO" id="GO:0005737">
    <property type="term" value="C:cytoplasm"/>
    <property type="evidence" value="ECO:0007669"/>
    <property type="project" value="UniProtKB-SubCell"/>
</dbReference>
<dbReference type="GO" id="GO:0003725">
    <property type="term" value="F:double-stranded RNA binding"/>
    <property type="evidence" value="ECO:0007669"/>
    <property type="project" value="InterPro"/>
</dbReference>
<dbReference type="PANTHER" id="PTHR17490">
    <property type="entry name" value="SUA5"/>
    <property type="match status" value="1"/>
</dbReference>
<evidence type="ECO:0000256" key="3">
    <source>
        <dbReference type="ARBA" id="ARBA00022679"/>
    </source>
</evidence>
<dbReference type="AlphaFoldDB" id="A0A8I0MSP9"/>
<keyword evidence="3 9" id="KW-0808">Transferase</keyword>
<dbReference type="EC" id="2.7.7.87" evidence="9"/>
<dbReference type="SUPFAM" id="SSF55821">
    <property type="entry name" value="YrdC/RibB"/>
    <property type="match status" value="1"/>
</dbReference>
<keyword evidence="7 9" id="KW-0067">ATP-binding</keyword>
<dbReference type="PANTHER" id="PTHR17490:SF18">
    <property type="entry name" value="THREONYLCARBAMOYL-AMP SYNTHASE"/>
    <property type="match status" value="1"/>
</dbReference>
<evidence type="ECO:0000259" key="10">
    <source>
        <dbReference type="PROSITE" id="PS51163"/>
    </source>
</evidence>
<keyword evidence="4 9" id="KW-0819">tRNA processing</keyword>
<keyword evidence="5 9" id="KW-0548">Nucleotidyltransferase</keyword>
<keyword evidence="6 9" id="KW-0547">Nucleotide-binding</keyword>
<dbReference type="GO" id="GO:0006450">
    <property type="term" value="P:regulation of translational fidelity"/>
    <property type="evidence" value="ECO:0007669"/>
    <property type="project" value="TreeGrafter"/>
</dbReference>
<evidence type="ECO:0000256" key="8">
    <source>
        <dbReference type="ARBA" id="ARBA00048366"/>
    </source>
</evidence>
<comment type="function">
    <text evidence="9">Required for the formation of a threonylcarbamoyl group on adenosine at position 37 (t(6)A37) in tRNAs that read codons beginning with adenine. Catalyzes the conversion of L-threonine, HCO(3)(-)/CO(2) and ATP to give threonylcarbamoyl-AMP (TC-AMP) as the acyladenylate intermediate, with the release of diphosphate.</text>
</comment>